<dbReference type="AlphaFoldDB" id="A0A419VVF4"/>
<accession>A0A419VVF4</accession>
<keyword evidence="5" id="KW-0238">DNA-binding</keyword>
<evidence type="ECO:0000313" key="6">
    <source>
        <dbReference type="Proteomes" id="UP000283387"/>
    </source>
</evidence>
<comment type="subcellular location">
    <subcellularLocation>
        <location evidence="1 3">Cytoplasm</location>
    </subcellularLocation>
</comment>
<dbReference type="InterPro" id="IPR012156">
    <property type="entry name" value="Cold_shock_CspA"/>
</dbReference>
<dbReference type="InterPro" id="IPR002059">
    <property type="entry name" value="CSP_DNA-bd"/>
</dbReference>
<protein>
    <submittedName>
        <fullName evidence="5">Putative cold-shock DNA-binding protein</fullName>
    </submittedName>
</protein>
<evidence type="ECO:0000256" key="1">
    <source>
        <dbReference type="ARBA" id="ARBA00004496"/>
    </source>
</evidence>
<evidence type="ECO:0000259" key="4">
    <source>
        <dbReference type="PROSITE" id="PS51857"/>
    </source>
</evidence>
<dbReference type="CDD" id="cd04458">
    <property type="entry name" value="CSP_CDS"/>
    <property type="match status" value="1"/>
</dbReference>
<keyword evidence="6" id="KW-1185">Reference proteome</keyword>
<dbReference type="Pfam" id="PF00313">
    <property type="entry name" value="CSD"/>
    <property type="match status" value="1"/>
</dbReference>
<reference evidence="5 6" key="1">
    <citation type="submission" date="2018-09" db="EMBL/GenBank/DDBJ databases">
        <title>Genomic Encyclopedia of Archaeal and Bacterial Type Strains, Phase II (KMG-II): from individual species to whole genera.</title>
        <authorList>
            <person name="Goeker M."/>
        </authorList>
    </citation>
    <scope>NUCLEOTIDE SEQUENCE [LARGE SCALE GENOMIC DNA]</scope>
    <source>
        <strain evidence="5 6">DSM 27148</strain>
    </source>
</reference>
<dbReference type="OrthoDB" id="9805039at2"/>
<dbReference type="InterPro" id="IPR019844">
    <property type="entry name" value="CSD_CS"/>
</dbReference>
<dbReference type="Gene3D" id="2.40.50.140">
    <property type="entry name" value="Nucleic acid-binding proteins"/>
    <property type="match status" value="1"/>
</dbReference>
<dbReference type="SUPFAM" id="SSF50249">
    <property type="entry name" value="Nucleic acid-binding proteins"/>
    <property type="match status" value="1"/>
</dbReference>
<dbReference type="GO" id="GO:0003677">
    <property type="term" value="F:DNA binding"/>
    <property type="evidence" value="ECO:0007669"/>
    <property type="project" value="UniProtKB-KW"/>
</dbReference>
<dbReference type="GO" id="GO:0005829">
    <property type="term" value="C:cytosol"/>
    <property type="evidence" value="ECO:0007669"/>
    <property type="project" value="UniProtKB-ARBA"/>
</dbReference>
<dbReference type="InterPro" id="IPR011129">
    <property type="entry name" value="CSD"/>
</dbReference>
<evidence type="ECO:0000313" key="5">
    <source>
        <dbReference type="EMBL" id="RKD86150.1"/>
    </source>
</evidence>
<name>A0A419VVF4_9BACT</name>
<dbReference type="Proteomes" id="UP000283387">
    <property type="component" value="Unassembled WGS sequence"/>
</dbReference>
<gene>
    <name evidence="5" type="ORF">BC643_4467</name>
</gene>
<keyword evidence="2" id="KW-0963">Cytoplasm</keyword>
<evidence type="ECO:0000256" key="3">
    <source>
        <dbReference type="RuleBase" id="RU000408"/>
    </source>
</evidence>
<sequence>MKGTVKWYDATKGFGFILTEENKDIFVHRTGLVDSFAGLEPDETVEFEIGQSKKGPVATNVTKVD</sequence>
<dbReference type="PROSITE" id="PS51857">
    <property type="entry name" value="CSD_2"/>
    <property type="match status" value="1"/>
</dbReference>
<dbReference type="InterPro" id="IPR012340">
    <property type="entry name" value="NA-bd_OB-fold"/>
</dbReference>
<dbReference type="PANTHER" id="PTHR11544">
    <property type="entry name" value="COLD SHOCK DOMAIN CONTAINING PROTEINS"/>
    <property type="match status" value="1"/>
</dbReference>
<feature type="domain" description="CSD" evidence="4">
    <location>
        <begin position="1"/>
        <end position="63"/>
    </location>
</feature>
<dbReference type="EMBL" id="RAPN01000005">
    <property type="protein sequence ID" value="RKD86150.1"/>
    <property type="molecule type" value="Genomic_DNA"/>
</dbReference>
<dbReference type="PROSITE" id="PS00352">
    <property type="entry name" value="CSD_1"/>
    <property type="match status" value="1"/>
</dbReference>
<comment type="caution">
    <text evidence="5">The sequence shown here is derived from an EMBL/GenBank/DDBJ whole genome shotgun (WGS) entry which is preliminary data.</text>
</comment>
<organism evidence="5 6">
    <name type="scientific">Mangrovibacterium diazotrophicum</name>
    <dbReference type="NCBI Taxonomy" id="1261403"/>
    <lineage>
        <taxon>Bacteria</taxon>
        <taxon>Pseudomonadati</taxon>
        <taxon>Bacteroidota</taxon>
        <taxon>Bacteroidia</taxon>
        <taxon>Marinilabiliales</taxon>
        <taxon>Prolixibacteraceae</taxon>
        <taxon>Mangrovibacterium</taxon>
    </lineage>
</organism>
<dbReference type="RefSeq" id="WP_120275503.1">
    <property type="nucleotide sequence ID" value="NZ_RAPN01000005.1"/>
</dbReference>
<dbReference type="SMART" id="SM00357">
    <property type="entry name" value="CSP"/>
    <property type="match status" value="1"/>
</dbReference>
<dbReference type="PRINTS" id="PR00050">
    <property type="entry name" value="COLDSHOCK"/>
</dbReference>
<evidence type="ECO:0000256" key="2">
    <source>
        <dbReference type="ARBA" id="ARBA00022490"/>
    </source>
</evidence>
<dbReference type="InterPro" id="IPR050181">
    <property type="entry name" value="Cold_shock_domain"/>
</dbReference>
<proteinExistence type="predicted"/>
<dbReference type="PIRSF" id="PIRSF002599">
    <property type="entry name" value="Cold_shock_A"/>
    <property type="match status" value="1"/>
</dbReference>